<comment type="caution">
    <text evidence="1">The sequence shown here is derived from an EMBL/GenBank/DDBJ whole genome shotgun (WGS) entry which is preliminary data.</text>
</comment>
<evidence type="ECO:0000313" key="1">
    <source>
        <dbReference type="EMBL" id="RMZ97619.1"/>
    </source>
</evidence>
<name>A0A3M7PF24_BRAPC</name>
<reference evidence="1 2" key="1">
    <citation type="journal article" date="2018" name="Sci. Rep.">
        <title>Genomic signatures of local adaptation to the degree of environmental predictability in rotifers.</title>
        <authorList>
            <person name="Franch-Gras L."/>
            <person name="Hahn C."/>
            <person name="Garcia-Roger E.M."/>
            <person name="Carmona M.J."/>
            <person name="Serra M."/>
            <person name="Gomez A."/>
        </authorList>
    </citation>
    <scope>NUCLEOTIDE SEQUENCE [LARGE SCALE GENOMIC DNA]</scope>
    <source>
        <strain evidence="1">HYR1</strain>
    </source>
</reference>
<proteinExistence type="predicted"/>
<dbReference type="Proteomes" id="UP000276133">
    <property type="component" value="Unassembled WGS sequence"/>
</dbReference>
<organism evidence="1 2">
    <name type="scientific">Brachionus plicatilis</name>
    <name type="common">Marine rotifer</name>
    <name type="synonym">Brachionus muelleri</name>
    <dbReference type="NCBI Taxonomy" id="10195"/>
    <lineage>
        <taxon>Eukaryota</taxon>
        <taxon>Metazoa</taxon>
        <taxon>Spiralia</taxon>
        <taxon>Gnathifera</taxon>
        <taxon>Rotifera</taxon>
        <taxon>Eurotatoria</taxon>
        <taxon>Monogononta</taxon>
        <taxon>Pseudotrocha</taxon>
        <taxon>Ploima</taxon>
        <taxon>Brachionidae</taxon>
        <taxon>Brachionus</taxon>
    </lineage>
</organism>
<dbReference type="EMBL" id="REGN01011296">
    <property type="protein sequence ID" value="RMZ97619.1"/>
    <property type="molecule type" value="Genomic_DNA"/>
</dbReference>
<sequence>MRWTIKIDTTNFQ</sequence>
<protein>
    <submittedName>
        <fullName evidence="1">Uncharacterized protein</fullName>
    </submittedName>
</protein>
<keyword evidence="2" id="KW-1185">Reference proteome</keyword>
<accession>A0A3M7PF24</accession>
<gene>
    <name evidence="1" type="ORF">BpHYR1_049856</name>
</gene>
<evidence type="ECO:0000313" key="2">
    <source>
        <dbReference type="Proteomes" id="UP000276133"/>
    </source>
</evidence>